<keyword evidence="1" id="KW-0472">Membrane</keyword>
<feature type="transmembrane region" description="Helical" evidence="1">
    <location>
        <begin position="36"/>
        <end position="55"/>
    </location>
</feature>
<feature type="transmembrane region" description="Helical" evidence="1">
    <location>
        <begin position="170"/>
        <end position="192"/>
    </location>
</feature>
<comment type="caution">
    <text evidence="2">The sequence shown here is derived from an EMBL/GenBank/DDBJ whole genome shotgun (WGS) entry which is preliminary data.</text>
</comment>
<proteinExistence type="predicted"/>
<feature type="transmembrane region" description="Helical" evidence="1">
    <location>
        <begin position="12"/>
        <end position="30"/>
    </location>
</feature>
<dbReference type="AlphaFoldDB" id="A0A7W4TIH9"/>
<dbReference type="Proteomes" id="UP000533269">
    <property type="component" value="Unassembled WGS sequence"/>
</dbReference>
<evidence type="ECO:0000313" key="2">
    <source>
        <dbReference type="EMBL" id="MBB2899534.1"/>
    </source>
</evidence>
<feature type="transmembrane region" description="Helical" evidence="1">
    <location>
        <begin position="204"/>
        <end position="223"/>
    </location>
</feature>
<dbReference type="PIRSF" id="PIRSF026166">
    <property type="entry name" value="UCP026166"/>
    <property type="match status" value="1"/>
</dbReference>
<reference evidence="2 3" key="1">
    <citation type="submission" date="2020-08" db="EMBL/GenBank/DDBJ databases">
        <title>The Agave Microbiome: Exploring the role of microbial communities in plant adaptations to desert environments.</title>
        <authorList>
            <person name="Partida-Martinez L.P."/>
        </authorList>
    </citation>
    <scope>NUCLEOTIDE SEQUENCE [LARGE SCALE GENOMIC DNA]</scope>
    <source>
        <strain evidence="2 3">AS2.23</strain>
    </source>
</reference>
<keyword evidence="1" id="KW-0812">Transmembrane</keyword>
<evidence type="ECO:0000256" key="1">
    <source>
        <dbReference type="SAM" id="Phobius"/>
    </source>
</evidence>
<accession>A0A7W4TIH9</accession>
<keyword evidence="1" id="KW-1133">Transmembrane helix</keyword>
<dbReference type="InterPro" id="IPR038770">
    <property type="entry name" value="Na+/solute_symporter_sf"/>
</dbReference>
<dbReference type="Gene3D" id="1.20.1530.20">
    <property type="match status" value="1"/>
</dbReference>
<dbReference type="Pfam" id="PF13593">
    <property type="entry name" value="SBF_like"/>
    <property type="match status" value="1"/>
</dbReference>
<protein>
    <submittedName>
        <fullName evidence="2">Sodium/bile acid cotransporter 7</fullName>
    </submittedName>
</protein>
<dbReference type="PANTHER" id="PTHR18640">
    <property type="entry name" value="SOLUTE CARRIER FAMILY 10 MEMBER 7"/>
    <property type="match status" value="1"/>
</dbReference>
<evidence type="ECO:0000313" key="3">
    <source>
        <dbReference type="Proteomes" id="UP000533269"/>
    </source>
</evidence>
<reference evidence="2 3" key="2">
    <citation type="submission" date="2020-08" db="EMBL/GenBank/DDBJ databases">
        <authorList>
            <person name="Partida-Martinez L."/>
            <person name="Huntemann M."/>
            <person name="Clum A."/>
            <person name="Wang J."/>
            <person name="Palaniappan K."/>
            <person name="Ritter S."/>
            <person name="Chen I.-M."/>
            <person name="Stamatis D."/>
            <person name="Reddy T."/>
            <person name="O'Malley R."/>
            <person name="Daum C."/>
            <person name="Shapiro N."/>
            <person name="Ivanova N."/>
            <person name="Kyrpides N."/>
            <person name="Woyke T."/>
        </authorList>
    </citation>
    <scope>NUCLEOTIDE SEQUENCE [LARGE SCALE GENOMIC DNA]</scope>
    <source>
        <strain evidence="2 3">AS2.23</strain>
    </source>
</reference>
<feature type="transmembrane region" description="Helical" evidence="1">
    <location>
        <begin position="76"/>
        <end position="96"/>
    </location>
</feature>
<dbReference type="GO" id="GO:0005886">
    <property type="term" value="C:plasma membrane"/>
    <property type="evidence" value="ECO:0007669"/>
    <property type="project" value="TreeGrafter"/>
</dbReference>
<feature type="transmembrane region" description="Helical" evidence="1">
    <location>
        <begin position="235"/>
        <end position="256"/>
    </location>
</feature>
<name>A0A7W4TIH9_KINRA</name>
<organism evidence="2 3">
    <name type="scientific">Kineococcus radiotolerans</name>
    <dbReference type="NCBI Taxonomy" id="131568"/>
    <lineage>
        <taxon>Bacteria</taxon>
        <taxon>Bacillati</taxon>
        <taxon>Actinomycetota</taxon>
        <taxon>Actinomycetes</taxon>
        <taxon>Kineosporiales</taxon>
        <taxon>Kineosporiaceae</taxon>
        <taxon>Kineococcus</taxon>
    </lineage>
</organism>
<feature type="transmembrane region" description="Helical" evidence="1">
    <location>
        <begin position="136"/>
        <end position="158"/>
    </location>
</feature>
<dbReference type="PANTHER" id="PTHR18640:SF5">
    <property type="entry name" value="SODIUM_BILE ACID COTRANSPORTER 7"/>
    <property type="match status" value="1"/>
</dbReference>
<dbReference type="RefSeq" id="WP_183390157.1">
    <property type="nucleotide sequence ID" value="NZ_JACHVY010000001.1"/>
</dbReference>
<gene>
    <name evidence="2" type="ORF">FHR75_000322</name>
</gene>
<feature type="transmembrane region" description="Helical" evidence="1">
    <location>
        <begin position="102"/>
        <end position="124"/>
    </location>
</feature>
<sequence length="332" mass="33510">MRRWSEVPLLRRVEPFVLAVLGAVAVAALLPAGGGLATAFSGGTTVGVGVLFLLYGARTAPAEAVAGLRDWRLQGAVAATTYLLFPLLGLGLTLLVGPLLDAGLVAGLLFLSVLPSTVQSCVAFTATAHGNVTGAVVAATASNLAGIGLTPLLAAALLGSSGAGPDAGAVGRIVLQLLVPFLLGLGLGRWIGGWVRAHRRPLTLLDRAVIVAVVYAAFSRGVRQGVWGEVGAGEVAVVLGCAALLLSAVLAAAWWAPVRWGATRADRVTTVFCGSTKSLATGLPMASVLFPPHVVGLVALPVILYHPLQIAVCSALAARLGRGGGAAVALQR</sequence>
<dbReference type="EMBL" id="JACHVY010000001">
    <property type="protein sequence ID" value="MBB2899534.1"/>
    <property type="molecule type" value="Genomic_DNA"/>
</dbReference>
<dbReference type="InterPro" id="IPR016833">
    <property type="entry name" value="Put_Na-Bile_cotransptr"/>
</dbReference>